<evidence type="ECO:0000256" key="4">
    <source>
        <dbReference type="ARBA" id="ARBA00022692"/>
    </source>
</evidence>
<organism evidence="9 10">
    <name type="scientific">Dietzia cercidiphylli</name>
    <dbReference type="NCBI Taxonomy" id="498199"/>
    <lineage>
        <taxon>Bacteria</taxon>
        <taxon>Bacillati</taxon>
        <taxon>Actinomycetota</taxon>
        <taxon>Actinomycetes</taxon>
        <taxon>Mycobacteriales</taxon>
        <taxon>Dietziaceae</taxon>
        <taxon>Dietzia</taxon>
    </lineage>
</organism>
<evidence type="ECO:0000259" key="8">
    <source>
        <dbReference type="PROSITE" id="PS50928"/>
    </source>
</evidence>
<protein>
    <submittedName>
        <fullName evidence="9">ABC transporter permease</fullName>
    </submittedName>
</protein>
<feature type="transmembrane region" description="Helical" evidence="7">
    <location>
        <begin position="12"/>
        <end position="35"/>
    </location>
</feature>
<feature type="transmembrane region" description="Helical" evidence="7">
    <location>
        <begin position="170"/>
        <end position="191"/>
    </location>
</feature>
<dbReference type="InterPro" id="IPR035906">
    <property type="entry name" value="MetI-like_sf"/>
</dbReference>
<feature type="transmembrane region" description="Helical" evidence="7">
    <location>
        <begin position="143"/>
        <end position="164"/>
    </location>
</feature>
<feature type="domain" description="ABC transmembrane type-1" evidence="8">
    <location>
        <begin position="104"/>
        <end position="370"/>
    </location>
</feature>
<keyword evidence="10" id="KW-1185">Reference proteome</keyword>
<feature type="transmembrane region" description="Helical" evidence="7">
    <location>
        <begin position="246"/>
        <end position="266"/>
    </location>
</feature>
<evidence type="ECO:0000256" key="1">
    <source>
        <dbReference type="ARBA" id="ARBA00004651"/>
    </source>
</evidence>
<feature type="transmembrane region" description="Helical" evidence="7">
    <location>
        <begin position="110"/>
        <end position="131"/>
    </location>
</feature>
<reference evidence="9 10" key="1">
    <citation type="journal article" date="2019" name="Int. J. Syst. Evol. Microbiol.">
        <title>The Global Catalogue of Microorganisms (GCM) 10K type strain sequencing project: providing services to taxonomists for standard genome sequencing and annotation.</title>
        <authorList>
            <consortium name="The Broad Institute Genomics Platform"/>
            <consortium name="The Broad Institute Genome Sequencing Center for Infectious Disease"/>
            <person name="Wu L."/>
            <person name="Ma J."/>
        </authorList>
    </citation>
    <scope>NUCLEOTIDE SEQUENCE [LARGE SCALE GENOMIC DNA]</scope>
    <source>
        <strain evidence="9 10">JCM 16002</strain>
    </source>
</reference>
<accession>A0ABN2I880</accession>
<sequence length="380" mass="39882">MSQSKGHYVLRFIGERALHAIVVVVLAATGAFFLMEAVPGDSAASAVGPGATAEQYQLAREELGLDDPVWTRFADWVGGLASGDLGNSLIPPNQAVGEMIGNALPVTMQLAFLSIILSLAIAVPVAVWSAYRRGGVFDQVASIVAFAFISVPSFVAGLLLIYLLVFNHSLAQQLILGAAVVIGLAVALSPLGRRGGRGSPGVMWGRALIGGVAVGAVLALVALFLPEFPRQGYVPLADGLGENLRSIALPAITLALMEVAIFTRVLRTDMISTLQQDFVLSARAKGMPTRHVLVSEALRPSTVSIITLAGISLGRLIGGTVVVERLFNLPGMGSMIVDAVQNDNLPVVLGGVIVIAVFYVLVNMTVDVTYALIDPRIRRG</sequence>
<dbReference type="SUPFAM" id="SSF161098">
    <property type="entry name" value="MetI-like"/>
    <property type="match status" value="1"/>
</dbReference>
<dbReference type="PANTHER" id="PTHR43163:SF6">
    <property type="entry name" value="DIPEPTIDE TRANSPORT SYSTEM PERMEASE PROTEIN DPPB-RELATED"/>
    <property type="match status" value="1"/>
</dbReference>
<feature type="transmembrane region" description="Helical" evidence="7">
    <location>
        <begin position="203"/>
        <end position="226"/>
    </location>
</feature>
<comment type="subcellular location">
    <subcellularLocation>
        <location evidence="1 7">Cell membrane</location>
        <topology evidence="1 7">Multi-pass membrane protein</topology>
    </subcellularLocation>
</comment>
<comment type="similarity">
    <text evidence="7">Belongs to the binding-protein-dependent transport system permease family.</text>
</comment>
<proteinExistence type="inferred from homology"/>
<keyword evidence="6 7" id="KW-0472">Membrane</keyword>
<dbReference type="Gene3D" id="1.10.3720.10">
    <property type="entry name" value="MetI-like"/>
    <property type="match status" value="1"/>
</dbReference>
<name>A0ABN2I880_9ACTN</name>
<dbReference type="CDD" id="cd06261">
    <property type="entry name" value="TM_PBP2"/>
    <property type="match status" value="1"/>
</dbReference>
<evidence type="ECO:0000256" key="6">
    <source>
        <dbReference type="ARBA" id="ARBA00023136"/>
    </source>
</evidence>
<dbReference type="InterPro" id="IPR045621">
    <property type="entry name" value="BPD_transp_1_N"/>
</dbReference>
<evidence type="ECO:0000256" key="2">
    <source>
        <dbReference type="ARBA" id="ARBA00022448"/>
    </source>
</evidence>
<dbReference type="Proteomes" id="UP001500383">
    <property type="component" value="Unassembled WGS sequence"/>
</dbReference>
<dbReference type="EMBL" id="BAAAQG010000003">
    <property type="protein sequence ID" value="GAA1699887.1"/>
    <property type="molecule type" value="Genomic_DNA"/>
</dbReference>
<keyword evidence="3" id="KW-1003">Cell membrane</keyword>
<evidence type="ECO:0000313" key="10">
    <source>
        <dbReference type="Proteomes" id="UP001500383"/>
    </source>
</evidence>
<dbReference type="Pfam" id="PF19300">
    <property type="entry name" value="BPD_transp_1_N"/>
    <property type="match status" value="1"/>
</dbReference>
<feature type="transmembrane region" description="Helical" evidence="7">
    <location>
        <begin position="347"/>
        <end position="373"/>
    </location>
</feature>
<gene>
    <name evidence="9" type="ORF">GCM10009831_05360</name>
</gene>
<comment type="caution">
    <text evidence="9">The sequence shown here is derived from an EMBL/GenBank/DDBJ whole genome shotgun (WGS) entry which is preliminary data.</text>
</comment>
<keyword evidence="4 7" id="KW-0812">Transmembrane</keyword>
<evidence type="ECO:0000256" key="3">
    <source>
        <dbReference type="ARBA" id="ARBA00022475"/>
    </source>
</evidence>
<evidence type="ECO:0000256" key="5">
    <source>
        <dbReference type="ARBA" id="ARBA00022989"/>
    </source>
</evidence>
<dbReference type="PROSITE" id="PS50928">
    <property type="entry name" value="ABC_TM1"/>
    <property type="match status" value="1"/>
</dbReference>
<dbReference type="InterPro" id="IPR000515">
    <property type="entry name" value="MetI-like"/>
</dbReference>
<dbReference type="PANTHER" id="PTHR43163">
    <property type="entry name" value="DIPEPTIDE TRANSPORT SYSTEM PERMEASE PROTEIN DPPB-RELATED"/>
    <property type="match status" value="1"/>
</dbReference>
<keyword evidence="2 7" id="KW-0813">Transport</keyword>
<evidence type="ECO:0000313" key="9">
    <source>
        <dbReference type="EMBL" id="GAA1699887.1"/>
    </source>
</evidence>
<dbReference type="Pfam" id="PF00528">
    <property type="entry name" value="BPD_transp_1"/>
    <property type="match status" value="1"/>
</dbReference>
<evidence type="ECO:0000256" key="7">
    <source>
        <dbReference type="RuleBase" id="RU363032"/>
    </source>
</evidence>
<keyword evidence="5 7" id="KW-1133">Transmembrane helix</keyword>